<dbReference type="EMBL" id="AAVT01000005">
    <property type="protein sequence ID" value="EAW30987.1"/>
    <property type="molecule type" value="Genomic_DNA"/>
</dbReference>
<evidence type="ECO:0008006" key="4">
    <source>
        <dbReference type="Google" id="ProtNLM"/>
    </source>
</evidence>
<reference evidence="2 3" key="1">
    <citation type="journal article" date="2010" name="J. Bacteriol.">
        <title>Genome sequence of the oligotrophic marine Gammaproteobacterium HTCC2143, isolated from the Oregon Coast.</title>
        <authorList>
            <person name="Oh H.M."/>
            <person name="Kang I."/>
            <person name="Ferriera S."/>
            <person name="Giovannoni S.J."/>
            <person name="Cho J.C."/>
        </authorList>
    </citation>
    <scope>NUCLEOTIDE SEQUENCE [LARGE SCALE GENOMIC DNA]</scope>
    <source>
        <strain evidence="2 3">HTCC2143</strain>
    </source>
</reference>
<evidence type="ECO:0000313" key="3">
    <source>
        <dbReference type="Proteomes" id="UP000004931"/>
    </source>
</evidence>
<proteinExistence type="predicted"/>
<keyword evidence="1" id="KW-0472">Membrane</keyword>
<dbReference type="InterPro" id="IPR012902">
    <property type="entry name" value="N_methyl_site"/>
</dbReference>
<accession>A0YDV3</accession>
<dbReference type="Pfam" id="PF16074">
    <property type="entry name" value="PilW"/>
    <property type="match status" value="1"/>
</dbReference>
<dbReference type="eggNOG" id="COG4966">
    <property type="taxonomic scope" value="Bacteria"/>
</dbReference>
<dbReference type="InterPro" id="IPR032092">
    <property type="entry name" value="PilW"/>
</dbReference>
<dbReference type="OrthoDB" id="5296662at2"/>
<feature type="transmembrane region" description="Helical" evidence="1">
    <location>
        <begin position="12"/>
        <end position="37"/>
    </location>
</feature>
<keyword evidence="1" id="KW-0812">Transmembrane</keyword>
<dbReference type="PROSITE" id="PS00409">
    <property type="entry name" value="PROKAR_NTER_METHYL"/>
    <property type="match status" value="1"/>
</dbReference>
<dbReference type="GO" id="GO:0043683">
    <property type="term" value="P:type IV pilus assembly"/>
    <property type="evidence" value="ECO:0007669"/>
    <property type="project" value="InterPro"/>
</dbReference>
<keyword evidence="3" id="KW-1185">Reference proteome</keyword>
<dbReference type="Proteomes" id="UP000004931">
    <property type="component" value="Unassembled WGS sequence"/>
</dbReference>
<protein>
    <recommendedName>
        <fullName evidence="4">Type IV pilus assembly protein PilW</fullName>
    </recommendedName>
</protein>
<evidence type="ECO:0000313" key="2">
    <source>
        <dbReference type="EMBL" id="EAW30987.1"/>
    </source>
</evidence>
<evidence type="ECO:0000256" key="1">
    <source>
        <dbReference type="SAM" id="Phobius"/>
    </source>
</evidence>
<gene>
    <name evidence="2" type="ORF">GP2143_10332</name>
</gene>
<keyword evidence="1" id="KW-1133">Transmembrane helix</keyword>
<sequence length="371" mass="39051">MIQPRSLRSVAGLSLVELLVSMVIALVVLAGVIQSFVASKQSFIQESEVAYIQENARFAVDLISRDLRQAGSWGCSGSGNMANAFDGDLDSLVKSTAIEGFEGGVSTLPAYLTNADTNTDALIVRYGDTNNAQTVDQHTTPSAIVLASSAAYSVGEIMVLSDANCGQAGIFAASAINGQTVSHTVNSDNCTGMLSGTFECVNCTSSSYCSDGSVGDVMATGNNALYSAGSMLLPFVGHAYFIDESTFDSNLPSLHRVSITTTGGVAGSTTEELVSGIEDMQISYGVDNDIVADGQANRYFTADQIPDDRATVAGGNIGWDRVVSIRIQLVMRSRNIVLPQNNTTAYLGNTPADRFLRQIVSTTVQLRNAGL</sequence>
<dbReference type="STRING" id="247633.GP2143_10332"/>
<name>A0YDV3_9GAMM</name>
<comment type="caution">
    <text evidence="2">The sequence shown here is derived from an EMBL/GenBank/DDBJ whole genome shotgun (WGS) entry which is preliminary data.</text>
</comment>
<dbReference type="AlphaFoldDB" id="A0YDV3"/>
<organism evidence="2 3">
    <name type="scientific">marine gamma proteobacterium HTCC2143</name>
    <dbReference type="NCBI Taxonomy" id="247633"/>
    <lineage>
        <taxon>Bacteria</taxon>
        <taxon>Pseudomonadati</taxon>
        <taxon>Pseudomonadota</taxon>
        <taxon>Gammaproteobacteria</taxon>
        <taxon>Cellvibrionales</taxon>
        <taxon>Spongiibacteraceae</taxon>
        <taxon>BD1-7 clade</taxon>
    </lineage>
</organism>